<dbReference type="InterPro" id="IPR046345">
    <property type="entry name" value="TraB_PrgY-like"/>
</dbReference>
<dbReference type="PANTHER" id="PTHR21530">
    <property type="entry name" value="PHEROMONE SHUTDOWN PROTEIN"/>
    <property type="match status" value="1"/>
</dbReference>
<dbReference type="EMBL" id="JASCZI010090627">
    <property type="protein sequence ID" value="MED6143054.1"/>
    <property type="molecule type" value="Genomic_DNA"/>
</dbReference>
<reference evidence="1 2" key="1">
    <citation type="journal article" date="2023" name="Plants (Basel)">
        <title>Bridging the Gap: Combining Genomics and Transcriptomics Approaches to Understand Stylosanthes scabra, an Orphan Legume from the Brazilian Caatinga.</title>
        <authorList>
            <person name="Ferreira-Neto J.R.C."/>
            <person name="da Silva M.D."/>
            <person name="Binneck E."/>
            <person name="de Melo N.F."/>
            <person name="da Silva R.H."/>
            <person name="de Melo A.L.T.M."/>
            <person name="Pandolfi V."/>
            <person name="Bustamante F.O."/>
            <person name="Brasileiro-Vidal A.C."/>
            <person name="Benko-Iseppon A.M."/>
        </authorList>
    </citation>
    <scope>NUCLEOTIDE SEQUENCE [LARGE SCALE GENOMIC DNA]</scope>
    <source>
        <tissue evidence="1">Leaves</tissue>
    </source>
</reference>
<gene>
    <name evidence="1" type="ORF">PIB30_003337</name>
</gene>
<keyword evidence="2" id="KW-1185">Reference proteome</keyword>
<proteinExistence type="predicted"/>
<evidence type="ECO:0000313" key="2">
    <source>
        <dbReference type="Proteomes" id="UP001341840"/>
    </source>
</evidence>
<accession>A0ABU6T3G2</accession>
<evidence type="ECO:0000313" key="1">
    <source>
        <dbReference type="EMBL" id="MED6143054.1"/>
    </source>
</evidence>
<dbReference type="PANTHER" id="PTHR21530:SF7">
    <property type="entry name" value="TRAB DOMAIN-CONTAINING PROTEIN"/>
    <property type="match status" value="1"/>
</dbReference>
<organism evidence="1 2">
    <name type="scientific">Stylosanthes scabra</name>
    <dbReference type="NCBI Taxonomy" id="79078"/>
    <lineage>
        <taxon>Eukaryota</taxon>
        <taxon>Viridiplantae</taxon>
        <taxon>Streptophyta</taxon>
        <taxon>Embryophyta</taxon>
        <taxon>Tracheophyta</taxon>
        <taxon>Spermatophyta</taxon>
        <taxon>Magnoliopsida</taxon>
        <taxon>eudicotyledons</taxon>
        <taxon>Gunneridae</taxon>
        <taxon>Pentapetalae</taxon>
        <taxon>rosids</taxon>
        <taxon>fabids</taxon>
        <taxon>Fabales</taxon>
        <taxon>Fabaceae</taxon>
        <taxon>Papilionoideae</taxon>
        <taxon>50 kb inversion clade</taxon>
        <taxon>dalbergioids sensu lato</taxon>
        <taxon>Dalbergieae</taxon>
        <taxon>Pterocarpus clade</taxon>
        <taxon>Stylosanthes</taxon>
    </lineage>
</organism>
<sequence>MEMLQGLPENTVPLKLGFCQVYLIGTGHVCQKSVADVQRLVSVMKPDLVFLELCQQRQGELTSTKIPTTTKEIVAAIREALEGR</sequence>
<protein>
    <submittedName>
        <fullName evidence="1">Uncharacterized protein</fullName>
    </submittedName>
</protein>
<comment type="caution">
    <text evidence="1">The sequence shown here is derived from an EMBL/GenBank/DDBJ whole genome shotgun (WGS) entry which is preliminary data.</text>
</comment>
<name>A0ABU6T3G2_9FABA</name>
<dbReference type="Proteomes" id="UP001341840">
    <property type="component" value="Unassembled WGS sequence"/>
</dbReference>